<keyword evidence="1" id="KW-0677">Repeat</keyword>
<evidence type="ECO:0000256" key="4">
    <source>
        <dbReference type="SAM" id="MobiDB-lite"/>
    </source>
</evidence>
<evidence type="ECO:0008006" key="8">
    <source>
        <dbReference type="Google" id="ProtNLM"/>
    </source>
</evidence>
<organism evidence="6 7">
    <name type="scientific">Anaeromyxobacter paludicola</name>
    <dbReference type="NCBI Taxonomy" id="2918171"/>
    <lineage>
        <taxon>Bacteria</taxon>
        <taxon>Pseudomonadati</taxon>
        <taxon>Myxococcota</taxon>
        <taxon>Myxococcia</taxon>
        <taxon>Myxococcales</taxon>
        <taxon>Cystobacterineae</taxon>
        <taxon>Anaeromyxobacteraceae</taxon>
        <taxon>Anaeromyxobacter</taxon>
    </lineage>
</organism>
<keyword evidence="5" id="KW-0732">Signal</keyword>
<dbReference type="PANTHER" id="PTHR45586">
    <property type="entry name" value="TPR REPEAT-CONTAINING PROTEIN PA4667"/>
    <property type="match status" value="1"/>
</dbReference>
<dbReference type="InterPro" id="IPR051012">
    <property type="entry name" value="CellSynth/LPSAsmb/PSIAsmb"/>
</dbReference>
<feature type="signal peptide" evidence="5">
    <location>
        <begin position="1"/>
        <end position="22"/>
    </location>
</feature>
<accession>A0ABN6NA39</accession>
<dbReference type="InterPro" id="IPR019734">
    <property type="entry name" value="TPR_rpt"/>
</dbReference>
<feature type="region of interest" description="Disordered" evidence="4">
    <location>
        <begin position="23"/>
        <end position="42"/>
    </location>
</feature>
<dbReference type="PROSITE" id="PS50005">
    <property type="entry name" value="TPR"/>
    <property type="match status" value="2"/>
</dbReference>
<feature type="region of interest" description="Disordered" evidence="4">
    <location>
        <begin position="638"/>
        <end position="661"/>
    </location>
</feature>
<evidence type="ECO:0000256" key="2">
    <source>
        <dbReference type="ARBA" id="ARBA00022803"/>
    </source>
</evidence>
<dbReference type="Proteomes" id="UP001162734">
    <property type="component" value="Chromosome"/>
</dbReference>
<dbReference type="RefSeq" id="WP_248346149.1">
    <property type="nucleotide sequence ID" value="NZ_AP025592.1"/>
</dbReference>
<dbReference type="InterPro" id="IPR011990">
    <property type="entry name" value="TPR-like_helical_dom_sf"/>
</dbReference>
<evidence type="ECO:0000313" key="7">
    <source>
        <dbReference type="Proteomes" id="UP001162734"/>
    </source>
</evidence>
<dbReference type="Pfam" id="PF13432">
    <property type="entry name" value="TPR_16"/>
    <property type="match status" value="3"/>
</dbReference>
<dbReference type="PANTHER" id="PTHR45586:SF1">
    <property type="entry name" value="LIPOPOLYSACCHARIDE ASSEMBLY PROTEIN B"/>
    <property type="match status" value="1"/>
</dbReference>
<keyword evidence="7" id="KW-1185">Reference proteome</keyword>
<reference evidence="7" key="1">
    <citation type="journal article" date="2022" name="Int. J. Syst. Evol. Microbiol.">
        <title>Anaeromyxobacter oryzae sp. nov., Anaeromyxobacter diazotrophicus sp. nov. and Anaeromyxobacter paludicola sp. nov., isolated from paddy soils.</title>
        <authorList>
            <person name="Itoh H."/>
            <person name="Xu Z."/>
            <person name="Mise K."/>
            <person name="Masuda Y."/>
            <person name="Ushijima N."/>
            <person name="Hayakawa C."/>
            <person name="Shiratori Y."/>
            <person name="Senoo K."/>
        </authorList>
    </citation>
    <scope>NUCLEOTIDE SEQUENCE [LARGE SCALE GENOMIC DNA]</scope>
    <source>
        <strain evidence="7">Red630</strain>
    </source>
</reference>
<dbReference type="SUPFAM" id="SSF48452">
    <property type="entry name" value="TPR-like"/>
    <property type="match status" value="2"/>
</dbReference>
<proteinExistence type="predicted"/>
<dbReference type="SMART" id="SM00028">
    <property type="entry name" value="TPR"/>
    <property type="match status" value="13"/>
</dbReference>
<dbReference type="Gene3D" id="1.25.40.10">
    <property type="entry name" value="Tetratricopeptide repeat domain"/>
    <property type="match status" value="2"/>
</dbReference>
<evidence type="ECO:0000256" key="5">
    <source>
        <dbReference type="SAM" id="SignalP"/>
    </source>
</evidence>
<feature type="chain" id="PRO_5047515232" description="Tetratricopeptide repeat protein" evidence="5">
    <location>
        <begin position="23"/>
        <end position="661"/>
    </location>
</feature>
<evidence type="ECO:0000256" key="1">
    <source>
        <dbReference type="ARBA" id="ARBA00022737"/>
    </source>
</evidence>
<evidence type="ECO:0000256" key="3">
    <source>
        <dbReference type="PROSITE-ProRule" id="PRU00339"/>
    </source>
</evidence>
<keyword evidence="2 3" id="KW-0802">TPR repeat</keyword>
<sequence>MPTHLALAAALLVAASAGPARADAAAPRDESPAAAPRPAPRLPLASAKAVSHYLAARKAELAGDRQAARRELELAAAYDPQDAHLRAALAEALARIDRLDLAEGEARRALELDPGGPGAAEGHLVLGKLAMLREQKDRALSELRAAVRIEAALAEAARAEVEGTGEAPEPPRPEAFRLLAQVELAAGEEAAAAATLDRLGVLDPSQPSGPAELGRALFERKDFAGAERWLSRAVAAWPRDVDSWRRLAAAQESRREDRQARTSWEKVLGLEPDDLSALSALGRLSLAAGDAAGARAYHRQLLGLAPDDPAARVEIAFSWAEAHRPADGLALLDEAGEPPRSDDGRVPFARATLLQGLRRWADAAAEYGRIGEKDELFPAARASQALCLSRAGRARDALATLAPALAARPRDVRLETMRAYVLTRAGRGLEAAAELERSIAGRRRDGSGEGLADLYEALGSSLSKAGRTQDALAAVRRGLAVTPKDETLLYALGALTEDAGDPEGAVALMRQLLEVSPEHADALNFIAYSEAERGVKLDEAARLVRRALELRPESGAFLDTLGLVELKQGDLARAVPTLERAEALAGPDATILDHLGDAYREAGRPVEAAAAWRRSLASFDGDEHDEVKRRAAVQHKLSELRGAAGRPSAGAQSVALPPGNR</sequence>
<gene>
    <name evidence="6" type="ORF">AMPC_19780</name>
</gene>
<feature type="repeat" description="TPR" evidence="3">
    <location>
        <begin position="452"/>
        <end position="485"/>
    </location>
</feature>
<protein>
    <recommendedName>
        <fullName evidence="8">Tetratricopeptide repeat protein</fullName>
    </recommendedName>
</protein>
<name>A0ABN6NA39_9BACT</name>
<evidence type="ECO:0000313" key="6">
    <source>
        <dbReference type="EMBL" id="BDG08865.1"/>
    </source>
</evidence>
<feature type="repeat" description="TPR" evidence="3">
    <location>
        <begin position="486"/>
        <end position="519"/>
    </location>
</feature>
<dbReference type="EMBL" id="AP025592">
    <property type="protein sequence ID" value="BDG08865.1"/>
    <property type="molecule type" value="Genomic_DNA"/>
</dbReference>